<dbReference type="GO" id="GO:0004497">
    <property type="term" value="F:monooxygenase activity"/>
    <property type="evidence" value="ECO:0007669"/>
    <property type="project" value="UniProtKB-KW"/>
</dbReference>
<keyword evidence="6 12" id="KW-0479">Metal-binding</keyword>
<dbReference type="GO" id="GO:0016705">
    <property type="term" value="F:oxidoreductase activity, acting on paired donors, with incorporation or reduction of molecular oxygen"/>
    <property type="evidence" value="ECO:0007669"/>
    <property type="project" value="InterPro"/>
</dbReference>
<evidence type="ECO:0000256" key="2">
    <source>
        <dbReference type="ARBA" id="ARBA00004167"/>
    </source>
</evidence>
<dbReference type="GO" id="GO:0005506">
    <property type="term" value="F:iron ion binding"/>
    <property type="evidence" value="ECO:0007669"/>
    <property type="project" value="InterPro"/>
</dbReference>
<dbReference type="InterPro" id="IPR001128">
    <property type="entry name" value="Cyt_P450"/>
</dbReference>
<evidence type="ECO:0000256" key="6">
    <source>
        <dbReference type="ARBA" id="ARBA00022723"/>
    </source>
</evidence>
<keyword evidence="9 12" id="KW-0408">Iron</keyword>
<proteinExistence type="inferred from homology"/>
<organism evidence="14 15">
    <name type="scientific">Cordyceps militaris</name>
    <name type="common">Caterpillar fungus</name>
    <name type="synonym">Clavaria militaris</name>
    <dbReference type="NCBI Taxonomy" id="73501"/>
    <lineage>
        <taxon>Eukaryota</taxon>
        <taxon>Fungi</taxon>
        <taxon>Dikarya</taxon>
        <taxon>Ascomycota</taxon>
        <taxon>Pezizomycotina</taxon>
        <taxon>Sordariomycetes</taxon>
        <taxon>Hypocreomycetidae</taxon>
        <taxon>Hypocreales</taxon>
        <taxon>Cordycipitaceae</taxon>
        <taxon>Cordyceps</taxon>
    </lineage>
</organism>
<dbReference type="Gene3D" id="1.10.630.10">
    <property type="entry name" value="Cytochrome P450"/>
    <property type="match status" value="1"/>
</dbReference>
<dbReference type="EMBL" id="CP023323">
    <property type="protein sequence ID" value="ATY60012.1"/>
    <property type="molecule type" value="Genomic_DNA"/>
</dbReference>
<dbReference type="PANTHER" id="PTHR24287:SF1">
    <property type="entry name" value="P450, PUTATIVE (EUROFUNG)-RELATED"/>
    <property type="match status" value="1"/>
</dbReference>
<dbReference type="PANTHER" id="PTHR24287">
    <property type="entry name" value="P450, PUTATIVE (EUROFUNG)-RELATED"/>
    <property type="match status" value="1"/>
</dbReference>
<dbReference type="VEuPathDB" id="FungiDB:CCM_04719"/>
<keyword evidence="10 13" id="KW-0503">Monooxygenase</keyword>
<dbReference type="PRINTS" id="PR00463">
    <property type="entry name" value="EP450I"/>
</dbReference>
<dbReference type="GO" id="GO:0020037">
    <property type="term" value="F:heme binding"/>
    <property type="evidence" value="ECO:0007669"/>
    <property type="project" value="InterPro"/>
</dbReference>
<keyword evidence="4 12" id="KW-0349">Heme</keyword>
<dbReference type="Proteomes" id="UP000323067">
    <property type="component" value="Chromosome vi"/>
</dbReference>
<dbReference type="InterPro" id="IPR017972">
    <property type="entry name" value="Cyt_P450_CS"/>
</dbReference>
<reference evidence="14 15" key="1">
    <citation type="journal article" date="2017" name="BMC Genomics">
        <title>Chromosome level assembly and secondary metabolite potential of the parasitic fungus Cordyceps militaris.</title>
        <authorList>
            <person name="Kramer G.J."/>
            <person name="Nodwell J.R."/>
        </authorList>
    </citation>
    <scope>NUCLEOTIDE SEQUENCE [LARGE SCALE GENOMIC DNA]</scope>
    <source>
        <strain evidence="14 15">ATCC 34164</strain>
    </source>
</reference>
<evidence type="ECO:0000256" key="11">
    <source>
        <dbReference type="ARBA" id="ARBA00023136"/>
    </source>
</evidence>
<gene>
    <name evidence="14" type="ORF">A9K55_006349</name>
</gene>
<evidence type="ECO:0000256" key="13">
    <source>
        <dbReference type="RuleBase" id="RU000461"/>
    </source>
</evidence>
<dbReference type="OrthoDB" id="1470350at2759"/>
<dbReference type="InterPro" id="IPR036396">
    <property type="entry name" value="Cyt_P450_sf"/>
</dbReference>
<dbReference type="Pfam" id="PF00067">
    <property type="entry name" value="p450"/>
    <property type="match status" value="1"/>
</dbReference>
<keyword evidence="8 13" id="KW-0560">Oxidoreductase</keyword>
<evidence type="ECO:0000256" key="8">
    <source>
        <dbReference type="ARBA" id="ARBA00023002"/>
    </source>
</evidence>
<dbReference type="VEuPathDB" id="FungiDB:A9K55_006349"/>
<evidence type="ECO:0000256" key="7">
    <source>
        <dbReference type="ARBA" id="ARBA00022989"/>
    </source>
</evidence>
<evidence type="ECO:0000313" key="14">
    <source>
        <dbReference type="EMBL" id="ATY60012.1"/>
    </source>
</evidence>
<feature type="binding site" description="axial binding residue" evidence="12">
    <location>
        <position position="456"/>
    </location>
    <ligand>
        <name>heme</name>
        <dbReference type="ChEBI" id="CHEBI:30413"/>
    </ligand>
    <ligandPart>
        <name>Fe</name>
        <dbReference type="ChEBI" id="CHEBI:18248"/>
    </ligandPart>
</feature>
<dbReference type="PRINTS" id="PR00385">
    <property type="entry name" value="P450"/>
</dbReference>
<name>A0A2H4SA77_CORMI</name>
<dbReference type="GO" id="GO:0016020">
    <property type="term" value="C:membrane"/>
    <property type="evidence" value="ECO:0007669"/>
    <property type="project" value="UniProtKB-SubCell"/>
</dbReference>
<dbReference type="AlphaFoldDB" id="A0A2H4SA77"/>
<evidence type="ECO:0000256" key="3">
    <source>
        <dbReference type="ARBA" id="ARBA00010617"/>
    </source>
</evidence>
<dbReference type="InterPro" id="IPR002401">
    <property type="entry name" value="Cyt_P450_E_grp-I"/>
</dbReference>
<evidence type="ECO:0000256" key="1">
    <source>
        <dbReference type="ARBA" id="ARBA00001971"/>
    </source>
</evidence>
<dbReference type="SUPFAM" id="SSF48264">
    <property type="entry name" value="Cytochrome P450"/>
    <property type="match status" value="1"/>
</dbReference>
<accession>A0A2H4SA77</accession>
<evidence type="ECO:0000256" key="4">
    <source>
        <dbReference type="ARBA" id="ARBA00022617"/>
    </source>
</evidence>
<protein>
    <submittedName>
        <fullName evidence="14">Cytochrome P450</fullName>
    </submittedName>
</protein>
<evidence type="ECO:0000313" key="15">
    <source>
        <dbReference type="Proteomes" id="UP000323067"/>
    </source>
</evidence>
<comment type="subcellular location">
    <subcellularLocation>
        <location evidence="2">Membrane</location>
        <topology evidence="2">Single-pass membrane protein</topology>
    </subcellularLocation>
</comment>
<dbReference type="InterPro" id="IPR047146">
    <property type="entry name" value="Cyt_P450_E_CYP52_fungi"/>
</dbReference>
<keyword evidence="11" id="KW-0472">Membrane</keyword>
<keyword evidence="7" id="KW-1133">Transmembrane helix</keyword>
<evidence type="ECO:0000256" key="12">
    <source>
        <dbReference type="PIRSR" id="PIRSR602401-1"/>
    </source>
</evidence>
<evidence type="ECO:0000256" key="5">
    <source>
        <dbReference type="ARBA" id="ARBA00022692"/>
    </source>
</evidence>
<sequence length="507" mass="56543">MTVVALVFVAGALAYYTLRAVVSLYRRAGKGHSPLPQDGMSVYPHLEPFWGLDLSLAMWRDYTRGRLAEGMRLRHSRCGATFKARELLGGECIYTIDPENIRDVTTGQFARFQKSAWVDEASKHIGHGVLMNEGEAWRRSRALLKPVFAKTRLDELALVEPHVKNMVDAIRGHQGQTFDFLQLATRFSLDVVTDFLFDGSVASLSSTAGASTDGRDFLDLVKAFEPACGLFIAVGALAWFKLAFSYRTLLAVVSGMKAFFKQRLDLLREKQRYARGDEDGRRRKSSTSLFRMLEQEGLVVDDMQAELQNIFFASFDTTTALLANLVHVLAGRPDIQDKLRREIAPLRGTPPTKQDMSAMPYLRCVLYEGLRLYTPVASHSRQAAVDTTLPRGGGPDGQSPVAVRAGTSVVWSVYALNRSPALYGDDWAAFRPERWEDARAATTAHFMPFGSGPRSCIGQQMAQTEISYVLLRLLQTFERLESRDDRPFREAEAVSFYSAHGTLVGMS</sequence>
<comment type="cofactor">
    <cofactor evidence="1 12">
        <name>heme</name>
        <dbReference type="ChEBI" id="CHEBI:30413"/>
    </cofactor>
</comment>
<comment type="similarity">
    <text evidence="3 13">Belongs to the cytochrome P450 family.</text>
</comment>
<keyword evidence="5" id="KW-0812">Transmembrane</keyword>
<dbReference type="PROSITE" id="PS00086">
    <property type="entry name" value="CYTOCHROME_P450"/>
    <property type="match status" value="1"/>
</dbReference>
<evidence type="ECO:0000256" key="9">
    <source>
        <dbReference type="ARBA" id="ARBA00023004"/>
    </source>
</evidence>
<evidence type="ECO:0000256" key="10">
    <source>
        <dbReference type="ARBA" id="ARBA00023033"/>
    </source>
</evidence>